<dbReference type="EMBL" id="FOQT01000001">
    <property type="protein sequence ID" value="SFH84589.1"/>
    <property type="molecule type" value="Genomic_DNA"/>
</dbReference>
<accession>A0A1I3DDB4</accession>
<dbReference type="SUPFAM" id="SSF50475">
    <property type="entry name" value="FMN-binding split barrel"/>
    <property type="match status" value="1"/>
</dbReference>
<sequence>MSTENLDHQKAVDKLKELSESARICMFSTELDKLPINTRPMSLQETDKEGNLWFISSDASNKNFEIKEDNRVQLFFMNNSNSEYLSVYGKAFIYKDKSTIEEKWSPLANAWFDGKEDPNVSIIRVTPEETYYWDTKAGKLVTMLSFVGAAISGHKSDNSDGVEGNLDVK</sequence>
<proteinExistence type="predicted"/>
<evidence type="ECO:0000313" key="3">
    <source>
        <dbReference type="Proteomes" id="UP000198931"/>
    </source>
</evidence>
<dbReference type="InterPro" id="IPR052917">
    <property type="entry name" value="Stress-Dev_Protein"/>
</dbReference>
<keyword evidence="3" id="KW-1185">Reference proteome</keyword>
<dbReference type="STRING" id="1125876.SAMN05443292_0387"/>
<dbReference type="InterPro" id="IPR038725">
    <property type="entry name" value="YdaG_split_barrel_FMN-bd"/>
</dbReference>
<dbReference type="Pfam" id="PF16242">
    <property type="entry name" value="Pyrid_ox_like"/>
    <property type="match status" value="1"/>
</dbReference>
<dbReference type="InterPro" id="IPR012349">
    <property type="entry name" value="Split_barrel_FMN-bd"/>
</dbReference>
<dbReference type="OrthoDB" id="1432662at2"/>
<organism evidence="2 3">
    <name type="scientific">Halpernia frigidisoli</name>
    <dbReference type="NCBI Taxonomy" id="1125876"/>
    <lineage>
        <taxon>Bacteria</taxon>
        <taxon>Pseudomonadati</taxon>
        <taxon>Bacteroidota</taxon>
        <taxon>Flavobacteriia</taxon>
        <taxon>Flavobacteriales</taxon>
        <taxon>Weeksellaceae</taxon>
        <taxon>Chryseobacterium group</taxon>
        <taxon>Halpernia</taxon>
    </lineage>
</organism>
<dbReference type="PANTHER" id="PTHR34818">
    <property type="entry name" value="PROTEIN BLI-3"/>
    <property type="match status" value="1"/>
</dbReference>
<gene>
    <name evidence="2" type="ORF">SAMN05443292_0387</name>
</gene>
<evidence type="ECO:0000259" key="1">
    <source>
        <dbReference type="Pfam" id="PF16242"/>
    </source>
</evidence>
<dbReference type="Gene3D" id="2.30.110.10">
    <property type="entry name" value="Electron Transport, Fmn-binding Protein, Chain A"/>
    <property type="match status" value="1"/>
</dbReference>
<evidence type="ECO:0000313" key="2">
    <source>
        <dbReference type="EMBL" id="SFH84589.1"/>
    </source>
</evidence>
<protein>
    <submittedName>
        <fullName evidence="2">General stress protein 26</fullName>
    </submittedName>
</protein>
<feature type="domain" description="General stress protein FMN-binding split barrel" evidence="1">
    <location>
        <begin position="11"/>
        <end position="157"/>
    </location>
</feature>
<name>A0A1I3DDB4_9FLAO</name>
<dbReference type="AlphaFoldDB" id="A0A1I3DDB4"/>
<dbReference type="PANTHER" id="PTHR34818:SF1">
    <property type="entry name" value="PROTEIN BLI-3"/>
    <property type="match status" value="1"/>
</dbReference>
<dbReference type="Proteomes" id="UP000198931">
    <property type="component" value="Unassembled WGS sequence"/>
</dbReference>
<reference evidence="2 3" key="1">
    <citation type="submission" date="2016-10" db="EMBL/GenBank/DDBJ databases">
        <authorList>
            <person name="de Groot N.N."/>
        </authorList>
    </citation>
    <scope>NUCLEOTIDE SEQUENCE [LARGE SCALE GENOMIC DNA]</scope>
    <source>
        <strain evidence="2 3">DSM 26000</strain>
    </source>
</reference>
<dbReference type="RefSeq" id="WP_090078474.1">
    <property type="nucleotide sequence ID" value="NZ_FOQT01000001.1"/>
</dbReference>